<sequence>MKNIKFIATIITVSAALVLQGCSSSSSGGTPSFSGSYRYGTGPNKTKPKPQTEPVNINGVGGAVPKYEYQRTGGCNKDYRVLGKNYMIWNGTTSYIEEGIASWYGPGFHGQKTSNGEIYDQKGFTAAHKNLPLPSYLKVTNLRNGKKVIVRVNDRGPFVGDRILDLSEGSARAIDMVGTGTSKVRIELINVSSNGTYTNAVGKPAGVKQQQYAQVVNKKTSSYQHIGAATSRSSVSSNTGYINTNNQGITSNRANTVSNTVPGWYVQLVACNSDLMANEIKNNVQTKISYPIVIRKEGNINKVLVGPLNEGSARKAAASLKQKGYTDCFVKSF</sequence>
<evidence type="ECO:0000259" key="8">
    <source>
        <dbReference type="PROSITE" id="PS51724"/>
    </source>
</evidence>
<dbReference type="InterPro" id="IPR009009">
    <property type="entry name" value="RlpA-like_DPBB"/>
</dbReference>
<comment type="similarity">
    <text evidence="4 5">Belongs to the RlpA family.</text>
</comment>
<proteinExistence type="inferred from homology"/>
<keyword evidence="4" id="KW-0472">Membrane</keyword>
<name>A0A662Z9B6_9GAMM</name>
<keyword evidence="1 7" id="KW-0732">Signal</keyword>
<feature type="region of interest" description="Disordered" evidence="6">
    <location>
        <begin position="25"/>
        <end position="57"/>
    </location>
</feature>
<organism evidence="9 10">
    <name type="scientific">Succinivibrio dextrinosolvens</name>
    <dbReference type="NCBI Taxonomy" id="83771"/>
    <lineage>
        <taxon>Bacteria</taxon>
        <taxon>Pseudomonadati</taxon>
        <taxon>Pseudomonadota</taxon>
        <taxon>Gammaproteobacteria</taxon>
        <taxon>Aeromonadales</taxon>
        <taxon>Succinivibrionaceae</taxon>
        <taxon>Succinivibrio</taxon>
    </lineage>
</organism>
<dbReference type="Gene3D" id="3.30.70.1070">
    <property type="entry name" value="Sporulation related repeat"/>
    <property type="match status" value="1"/>
</dbReference>
<evidence type="ECO:0000313" key="10">
    <source>
        <dbReference type="Proteomes" id="UP000243374"/>
    </source>
</evidence>
<dbReference type="Proteomes" id="UP000243374">
    <property type="component" value="Unassembled WGS sequence"/>
</dbReference>
<keyword evidence="10" id="KW-1185">Reference proteome</keyword>
<dbReference type="EMBL" id="FOSF01000004">
    <property type="protein sequence ID" value="SFJ84664.1"/>
    <property type="molecule type" value="Genomic_DNA"/>
</dbReference>
<dbReference type="InterPro" id="IPR036908">
    <property type="entry name" value="RlpA-like_sf"/>
</dbReference>
<evidence type="ECO:0000256" key="3">
    <source>
        <dbReference type="ARBA" id="ARBA00023316"/>
    </source>
</evidence>
<dbReference type="Gene3D" id="2.40.40.10">
    <property type="entry name" value="RlpA-like domain"/>
    <property type="match status" value="1"/>
</dbReference>
<feature type="signal peptide" evidence="7">
    <location>
        <begin position="1"/>
        <end position="28"/>
    </location>
</feature>
<keyword evidence="4" id="KW-0564">Palmitate</keyword>
<dbReference type="PANTHER" id="PTHR34183">
    <property type="entry name" value="ENDOLYTIC PEPTIDOGLYCAN TRANSGLYCOSYLASE RLPA"/>
    <property type="match status" value="1"/>
</dbReference>
<dbReference type="SUPFAM" id="SSF50685">
    <property type="entry name" value="Barwin-like endoglucanases"/>
    <property type="match status" value="1"/>
</dbReference>
<dbReference type="HAMAP" id="MF_02071">
    <property type="entry name" value="RlpA"/>
    <property type="match status" value="1"/>
</dbReference>
<dbReference type="InterPro" id="IPR036680">
    <property type="entry name" value="SPOR-like_sf"/>
</dbReference>
<dbReference type="AlphaFoldDB" id="A0A662Z9B6"/>
<dbReference type="PROSITE" id="PS51724">
    <property type="entry name" value="SPOR"/>
    <property type="match status" value="1"/>
</dbReference>
<dbReference type="GO" id="GO:0009279">
    <property type="term" value="C:cell outer membrane"/>
    <property type="evidence" value="ECO:0007669"/>
    <property type="project" value="TreeGrafter"/>
</dbReference>
<feature type="chain" id="PRO_5029059274" description="Endolytic peptidoglycan transglycosylase RlpA" evidence="7">
    <location>
        <begin position="29"/>
        <end position="333"/>
    </location>
</feature>
<comment type="subcellular location">
    <subcellularLocation>
        <location evidence="4">Cell membrane</location>
        <topology evidence="4">Lipid-anchor</topology>
    </subcellularLocation>
</comment>
<dbReference type="GO" id="GO:0000270">
    <property type="term" value="P:peptidoglycan metabolic process"/>
    <property type="evidence" value="ECO:0007669"/>
    <property type="project" value="UniProtKB-UniRule"/>
</dbReference>
<dbReference type="GO" id="GO:0008932">
    <property type="term" value="F:lytic endotransglycosylase activity"/>
    <property type="evidence" value="ECO:0007669"/>
    <property type="project" value="UniProtKB-UniRule"/>
</dbReference>
<keyword evidence="2 4" id="KW-0456">Lyase</keyword>
<dbReference type="GO" id="GO:0071555">
    <property type="term" value="P:cell wall organization"/>
    <property type="evidence" value="ECO:0007669"/>
    <property type="project" value="UniProtKB-KW"/>
</dbReference>
<keyword evidence="4" id="KW-1003">Cell membrane</keyword>
<evidence type="ECO:0000256" key="2">
    <source>
        <dbReference type="ARBA" id="ARBA00023239"/>
    </source>
</evidence>
<reference evidence="9 10" key="1">
    <citation type="submission" date="2016-10" db="EMBL/GenBank/DDBJ databases">
        <authorList>
            <person name="Varghese N."/>
            <person name="Submissions S."/>
        </authorList>
    </citation>
    <scope>NUCLEOTIDE SEQUENCE [LARGE SCALE GENOMIC DNA]</scope>
    <source>
        <strain evidence="9 10">22B</strain>
    </source>
</reference>
<dbReference type="Pfam" id="PF03330">
    <property type="entry name" value="DPBB_1"/>
    <property type="match status" value="1"/>
</dbReference>
<feature type="compositionally biased region" description="Low complexity" evidence="6">
    <location>
        <begin position="25"/>
        <end position="36"/>
    </location>
</feature>
<evidence type="ECO:0000256" key="6">
    <source>
        <dbReference type="SAM" id="MobiDB-lite"/>
    </source>
</evidence>
<dbReference type="EC" id="4.2.2.-" evidence="4"/>
<evidence type="ECO:0000256" key="5">
    <source>
        <dbReference type="RuleBase" id="RU003495"/>
    </source>
</evidence>
<dbReference type="RefSeq" id="WP_164954276.1">
    <property type="nucleotide sequence ID" value="NZ_CP047056.1"/>
</dbReference>
<feature type="domain" description="SPOR" evidence="8">
    <location>
        <begin position="258"/>
        <end position="333"/>
    </location>
</feature>
<gene>
    <name evidence="4" type="primary">rlpA</name>
    <name evidence="9" type="ORF">SAMN04487865_100459</name>
</gene>
<comment type="function">
    <text evidence="4">Lytic transglycosylase with a strong preference for naked glycan strands that lack stem peptides.</text>
</comment>
<dbReference type="CDD" id="cd22268">
    <property type="entry name" value="DPBB_RlpA-like"/>
    <property type="match status" value="1"/>
</dbReference>
<dbReference type="InterPro" id="IPR007730">
    <property type="entry name" value="SPOR-like_dom"/>
</dbReference>
<dbReference type="GO" id="GO:0005886">
    <property type="term" value="C:plasma membrane"/>
    <property type="evidence" value="ECO:0007669"/>
    <property type="project" value="UniProtKB-SubCell"/>
</dbReference>
<dbReference type="PROSITE" id="PS51257">
    <property type="entry name" value="PROKAR_LIPOPROTEIN"/>
    <property type="match status" value="1"/>
</dbReference>
<keyword evidence="3 4" id="KW-0961">Cell wall biogenesis/degradation</keyword>
<evidence type="ECO:0000313" key="9">
    <source>
        <dbReference type="EMBL" id="SFJ84664.1"/>
    </source>
</evidence>
<dbReference type="NCBIfam" id="TIGR00413">
    <property type="entry name" value="rlpA"/>
    <property type="match status" value="1"/>
</dbReference>
<evidence type="ECO:0000256" key="7">
    <source>
        <dbReference type="SAM" id="SignalP"/>
    </source>
</evidence>
<dbReference type="InterPro" id="IPR034718">
    <property type="entry name" value="RlpA"/>
</dbReference>
<protein>
    <recommendedName>
        <fullName evidence="4">Endolytic peptidoglycan transglycosylase RlpA</fullName>
        <ecNumber evidence="4">4.2.2.-</ecNumber>
    </recommendedName>
</protein>
<keyword evidence="4 9" id="KW-0449">Lipoprotein</keyword>
<dbReference type="Pfam" id="PF05036">
    <property type="entry name" value="SPOR"/>
    <property type="match status" value="1"/>
</dbReference>
<dbReference type="SUPFAM" id="SSF110997">
    <property type="entry name" value="Sporulation related repeat"/>
    <property type="match status" value="1"/>
</dbReference>
<accession>A0A662Z9B6</accession>
<dbReference type="PANTHER" id="PTHR34183:SF1">
    <property type="entry name" value="ENDOLYTIC PEPTIDOGLYCAN TRANSGLYCOSYLASE RLPA"/>
    <property type="match status" value="1"/>
</dbReference>
<dbReference type="GO" id="GO:0042834">
    <property type="term" value="F:peptidoglycan binding"/>
    <property type="evidence" value="ECO:0007669"/>
    <property type="project" value="InterPro"/>
</dbReference>
<evidence type="ECO:0000256" key="4">
    <source>
        <dbReference type="HAMAP-Rule" id="MF_02071"/>
    </source>
</evidence>
<evidence type="ECO:0000256" key="1">
    <source>
        <dbReference type="ARBA" id="ARBA00022729"/>
    </source>
</evidence>
<dbReference type="InterPro" id="IPR012997">
    <property type="entry name" value="RplA"/>
</dbReference>